<comment type="caution">
    <text evidence="2">The sequence shown here is derived from an EMBL/GenBank/DDBJ whole genome shotgun (WGS) entry which is preliminary data.</text>
</comment>
<organism evidence="2 3">
    <name type="scientific">Candidatus Scybalomonas excrementavium</name>
    <dbReference type="NCBI Taxonomy" id="2840943"/>
    <lineage>
        <taxon>Bacteria</taxon>
        <taxon>Bacillati</taxon>
        <taxon>Bacillota</taxon>
        <taxon>Clostridia</taxon>
        <taxon>Lachnospirales</taxon>
        <taxon>Lachnospiraceae</taxon>
        <taxon>Lachnospiraceae incertae sedis</taxon>
        <taxon>Candidatus Scybalomonas</taxon>
    </lineage>
</organism>
<keyword evidence="1" id="KW-0732">Signal</keyword>
<evidence type="ECO:0000313" key="3">
    <source>
        <dbReference type="Proteomes" id="UP000823618"/>
    </source>
</evidence>
<dbReference type="AlphaFoldDB" id="A0A9D9HZ67"/>
<dbReference type="EMBL" id="JADIML010000082">
    <property type="protein sequence ID" value="MBO8462863.1"/>
    <property type="molecule type" value="Genomic_DNA"/>
</dbReference>
<protein>
    <recommendedName>
        <fullName evidence="4">Lipoprotein</fullName>
    </recommendedName>
</protein>
<dbReference type="PROSITE" id="PS51257">
    <property type="entry name" value="PROKAR_LIPOPROTEIN"/>
    <property type="match status" value="1"/>
</dbReference>
<evidence type="ECO:0000313" key="2">
    <source>
        <dbReference type="EMBL" id="MBO8462863.1"/>
    </source>
</evidence>
<reference evidence="2" key="2">
    <citation type="journal article" date="2021" name="PeerJ">
        <title>Extensive microbial diversity within the chicken gut microbiome revealed by metagenomics and culture.</title>
        <authorList>
            <person name="Gilroy R."/>
            <person name="Ravi A."/>
            <person name="Getino M."/>
            <person name="Pursley I."/>
            <person name="Horton D.L."/>
            <person name="Alikhan N.F."/>
            <person name="Baker D."/>
            <person name="Gharbi K."/>
            <person name="Hall N."/>
            <person name="Watson M."/>
            <person name="Adriaenssens E.M."/>
            <person name="Foster-Nyarko E."/>
            <person name="Jarju S."/>
            <person name="Secka A."/>
            <person name="Antonio M."/>
            <person name="Oren A."/>
            <person name="Chaudhuri R.R."/>
            <person name="La Ragione R."/>
            <person name="Hildebrand F."/>
            <person name="Pallen M.J."/>
        </authorList>
    </citation>
    <scope>NUCLEOTIDE SEQUENCE</scope>
    <source>
        <strain evidence="2">E3-2379</strain>
    </source>
</reference>
<accession>A0A9D9HZ67</accession>
<sequence>MRRIKYVLFTVAFMSGILLGGCTNEKDSTTEVMSTREGWNEEQTVYKNSYGVTVTKNELEYLKTEILTPLESEEDLDIFVDREYMESLFPVFLNYEGTLYKGILEDRVVLLPKEAKEVGTVKAIRDDQDFVYTKMDSFEVSKNAVKLGIAPNSPIYQNQDRKELLYVEAKEKDGYFIFVQKDTEFKGEWNKEHTIYTNANFVEIPKEVYDEIGTQVEQKGKKLEKYINFFYQCDIDWYLPVDIRYQGNLYRMYLFQDMNTNYYKKSQKYGTDQEFLDGIKEVAQIKAVVGDNKRRDVQELEITANVSNILADIKEGTLIYQNENNPEVLLLKNNQLTSMGSLLEEEFTQEYFYFFRIKEK</sequence>
<evidence type="ECO:0000256" key="1">
    <source>
        <dbReference type="SAM" id="SignalP"/>
    </source>
</evidence>
<evidence type="ECO:0008006" key="4">
    <source>
        <dbReference type="Google" id="ProtNLM"/>
    </source>
</evidence>
<feature type="chain" id="PRO_5038714621" description="Lipoprotein" evidence="1">
    <location>
        <begin position="21"/>
        <end position="360"/>
    </location>
</feature>
<name>A0A9D9HZ67_9FIRM</name>
<dbReference type="Proteomes" id="UP000823618">
    <property type="component" value="Unassembled WGS sequence"/>
</dbReference>
<reference evidence="2" key="1">
    <citation type="submission" date="2020-10" db="EMBL/GenBank/DDBJ databases">
        <authorList>
            <person name="Gilroy R."/>
        </authorList>
    </citation>
    <scope>NUCLEOTIDE SEQUENCE</scope>
    <source>
        <strain evidence="2">E3-2379</strain>
    </source>
</reference>
<proteinExistence type="predicted"/>
<feature type="signal peptide" evidence="1">
    <location>
        <begin position="1"/>
        <end position="20"/>
    </location>
</feature>
<gene>
    <name evidence="2" type="ORF">IAC13_02900</name>
</gene>